<dbReference type="Proteomes" id="UP000006772">
    <property type="component" value="Unassembled WGS sequence"/>
</dbReference>
<feature type="chain" id="PRO_5042478956" evidence="2">
    <location>
        <begin position="20"/>
        <end position="125"/>
    </location>
</feature>
<evidence type="ECO:0000313" key="3">
    <source>
        <dbReference type="EMBL" id="EOA02761.1"/>
    </source>
</evidence>
<dbReference type="RefSeq" id="WP_006464937.1">
    <property type="nucleotide sequence ID" value="NZ_AEEC02000039.1"/>
</dbReference>
<sequence length="125" mass="13196">MNKAYPVIAMMTLMLVLQAQRSETATAANLAALDISVVVAEKCRIDFSEGSADFFQVCSVGGGAANERAQQVTGAVSALAPQDDPYFLERDPDQPQRQASASAGPPVASTTAPVRRSPRVVVIPY</sequence>
<reference evidence="3 4" key="1">
    <citation type="journal article" date="2013" name="Front. Microbiol.">
        <title>The genome of the endophytic bacterium H. frisingense GSF30(T) identifies diverse strategies in the Herbaspirillum genus to interact with plants.</title>
        <authorList>
            <person name="Straub D."/>
            <person name="Rothballer M."/>
            <person name="Hartmann A."/>
            <person name="Ludewig U."/>
        </authorList>
    </citation>
    <scope>NUCLEOTIDE SEQUENCE [LARGE SCALE GENOMIC DNA]</scope>
    <source>
        <strain evidence="3 4">GSF30</strain>
    </source>
</reference>
<gene>
    <name evidence="3" type="ORF">HFRIS_020726</name>
</gene>
<feature type="region of interest" description="Disordered" evidence="1">
    <location>
        <begin position="83"/>
        <end position="118"/>
    </location>
</feature>
<protein>
    <submittedName>
        <fullName evidence="3">Uncharacterized protein</fullName>
    </submittedName>
</protein>
<evidence type="ECO:0000313" key="4">
    <source>
        <dbReference type="Proteomes" id="UP000006772"/>
    </source>
</evidence>
<evidence type="ECO:0000256" key="1">
    <source>
        <dbReference type="SAM" id="MobiDB-lite"/>
    </source>
</evidence>
<accession>A0AAI9IAX9</accession>
<organism evidence="3 4">
    <name type="scientific">Herbaspirillum frisingense GSF30</name>
    <dbReference type="NCBI Taxonomy" id="864073"/>
    <lineage>
        <taxon>Bacteria</taxon>
        <taxon>Pseudomonadati</taxon>
        <taxon>Pseudomonadota</taxon>
        <taxon>Betaproteobacteria</taxon>
        <taxon>Burkholderiales</taxon>
        <taxon>Oxalobacteraceae</taxon>
        <taxon>Herbaspirillum</taxon>
    </lineage>
</organism>
<dbReference type="EMBL" id="AEEC02000039">
    <property type="protein sequence ID" value="EOA02761.1"/>
    <property type="molecule type" value="Genomic_DNA"/>
</dbReference>
<proteinExistence type="predicted"/>
<comment type="caution">
    <text evidence="3">The sequence shown here is derived from an EMBL/GenBank/DDBJ whole genome shotgun (WGS) entry which is preliminary data.</text>
</comment>
<evidence type="ECO:0000256" key="2">
    <source>
        <dbReference type="SAM" id="SignalP"/>
    </source>
</evidence>
<feature type="signal peptide" evidence="2">
    <location>
        <begin position="1"/>
        <end position="19"/>
    </location>
</feature>
<dbReference type="AlphaFoldDB" id="A0AAI9IAX9"/>
<name>A0AAI9IAX9_9BURK</name>
<keyword evidence="2" id="KW-0732">Signal</keyword>